<keyword evidence="3" id="KW-0808">Transferase</keyword>
<dbReference type="GO" id="GO:0032259">
    <property type="term" value="P:methylation"/>
    <property type="evidence" value="ECO:0007669"/>
    <property type="project" value="UniProtKB-KW"/>
</dbReference>
<keyword evidence="11" id="KW-1185">Reference proteome</keyword>
<dbReference type="InterPro" id="IPR046816">
    <property type="entry name" value="MmeI_Mtase"/>
</dbReference>
<dbReference type="Proteomes" id="UP000216339">
    <property type="component" value="Unassembled WGS sequence"/>
</dbReference>
<evidence type="ECO:0000256" key="2">
    <source>
        <dbReference type="ARBA" id="ARBA00022603"/>
    </source>
</evidence>
<dbReference type="Gene3D" id="3.40.50.150">
    <property type="entry name" value="Vaccinia Virus protein VP39"/>
    <property type="match status" value="1"/>
</dbReference>
<dbReference type="Pfam" id="PF20464">
    <property type="entry name" value="MmeI_N"/>
    <property type="match status" value="1"/>
</dbReference>
<dbReference type="PANTHER" id="PTHR33841">
    <property type="entry name" value="DNA METHYLTRANSFERASE YEEA-RELATED"/>
    <property type="match status" value="1"/>
</dbReference>
<dbReference type="InterPro" id="IPR046820">
    <property type="entry name" value="MmeI_TRD"/>
</dbReference>
<dbReference type="GO" id="GO:0009007">
    <property type="term" value="F:site-specific DNA-methyltransferase (adenine-specific) activity"/>
    <property type="evidence" value="ECO:0007669"/>
    <property type="project" value="UniProtKB-EC"/>
</dbReference>
<reference evidence="10 11" key="1">
    <citation type="submission" date="2016-11" db="EMBL/GenBank/DDBJ databases">
        <title>Study of marine rhodopsin-containing bacteria.</title>
        <authorList>
            <person name="Yoshizawa S."/>
            <person name="Kumagai Y."/>
            <person name="Kogure K."/>
        </authorList>
    </citation>
    <scope>NUCLEOTIDE SEQUENCE [LARGE SCALE GENOMIC DNA]</scope>
    <source>
        <strain evidence="10 11">SAORIC-28</strain>
    </source>
</reference>
<dbReference type="InterPro" id="IPR050953">
    <property type="entry name" value="N4_N6_ade-DNA_methylase"/>
</dbReference>
<keyword evidence="2" id="KW-0489">Methyltransferase</keyword>
<feature type="domain" description="MmeI-like N-terminal" evidence="6">
    <location>
        <begin position="13"/>
        <end position="230"/>
    </location>
</feature>
<dbReference type="InterPro" id="IPR046817">
    <property type="entry name" value="MmeI_N"/>
</dbReference>
<feature type="region of interest" description="Disordered" evidence="5">
    <location>
        <begin position="96"/>
        <end position="118"/>
    </location>
</feature>
<dbReference type="OrthoDB" id="32195at2"/>
<comment type="caution">
    <text evidence="10">The sequence shown here is derived from an EMBL/GenBank/DDBJ whole genome shotgun (WGS) entry which is preliminary data.</text>
</comment>
<dbReference type="Pfam" id="PF20466">
    <property type="entry name" value="MmeI_TRD"/>
    <property type="match status" value="1"/>
</dbReference>
<dbReference type="InterPro" id="IPR029063">
    <property type="entry name" value="SAM-dependent_MTases_sf"/>
</dbReference>
<dbReference type="EC" id="2.1.1.72" evidence="1"/>
<dbReference type="AlphaFoldDB" id="A0A271J289"/>
<dbReference type="RefSeq" id="WP_095510740.1">
    <property type="nucleotide sequence ID" value="NZ_MQWD01000001.1"/>
</dbReference>
<evidence type="ECO:0000259" key="8">
    <source>
        <dbReference type="Pfam" id="PF20466"/>
    </source>
</evidence>
<accession>A0A271J289</accession>
<sequence length="1162" mass="128699">MLRPNTSVPNPVDAFIERWKRAQAAELANAQSFLKELCRDVLGVAEPEPATKNPARDAYVFERPVVFDDQAQQAGGRIDLYRRGCFVAETKQGVDEERRRRGKTRSAGHGTRGSAAWERTMRAAKEQAARYARNLDVGDWREPVPPLLLVIDVGHCIDLYANFGHPQRYVPSPDQRGYRVFLTDLRDDAVRERLRLVWTDPEALDPSRRQAEATRALAVTLAELATSLEADGHAPAEVFGFLTRSLFTMFAEDTGLLPERAFTGLLESYRDSLDVLPDGLAALWHTMDAGGFSPDLRARVRRFNGRLFSETNAPALSRPQLDLLLTAARANWRDVEPAIFGTLLERALDPRERHKLGAHYTPRAYVERLVVPTVIEPLRKEWEAIQAAVASLEEVHETSEYPTDRARAAGARKTRAAVTETLNGFQRRLTSVRVLDPACGSGNFLYVTLEHLKRLEGEVRQTQEQYGVAALEMESAAVTPQQFLGIEVNPRAAALADLVLWIGYLQWHLRTYGGPQAITDPVLQAYGNVVCRDAVLDYAERIPRTGDDGEPLTVWDGRTTMPHPATGEPVPDTEARVPVFDYADPTPAAWPSSHFLVGNPPFVGSQMMRDALGDGYTEALRAAYPEVPGSADLVMYWWEKAADAVRHGRAERFGFITTNSITQTNNRRVVERHLSADPPLALAYAVPDHPWVDGTLGAAVRVAMTVGVLGPAEGELATVMSEERVEGDDARRLEMEYRRGEVFADLTIGVDVTGVKPLESNRDLSFMGAKLVGDFTVTEEEARALGLGADPAVTLHLPRFRNGSDVVRISRDVRVIDLYGLTAEEARDRVPALYQRVRDRVKPARDQNKRKVRRENWWLHGETIPAFRDAVRGLPRYIVTPEVSKHRVFAFLDGDILPDGALIAVASDDSYTLGVLSSRPHVVWSLGVGGRLGVGNDPRYTSTKTFQPFPFPDPTGDQKSTIRDRAELLHAHRNRVQAEHPDLTLTALYNALEAVRSGVPLEGKTRDTYERGQVGILQELHDALDAAVFEAYGWPASLSDEDILRRVVALNGARQQEEDAGRVRYLRPSYQNPGAADQLGLGVEVEAVEALAVAAEPVPWPDTLPGRALELRRTLESAPGPLTVEQVARHFIRARRADVSTLLDTLVGLGQARLTEGGEYGA</sequence>
<dbReference type="EMBL" id="MQWD01000001">
    <property type="protein sequence ID" value="PAP77075.1"/>
    <property type="molecule type" value="Genomic_DNA"/>
</dbReference>
<feature type="domain" description="MmeI-like DNA-methyltransferase" evidence="9">
    <location>
        <begin position="419"/>
        <end position="708"/>
    </location>
</feature>
<evidence type="ECO:0000259" key="9">
    <source>
        <dbReference type="Pfam" id="PF20473"/>
    </source>
</evidence>
<proteinExistence type="predicted"/>
<dbReference type="Pfam" id="PF20473">
    <property type="entry name" value="MmeI_Mtase"/>
    <property type="match status" value="1"/>
</dbReference>
<organism evidence="10 11">
    <name type="scientific">Rubrivirga marina</name>
    <dbReference type="NCBI Taxonomy" id="1196024"/>
    <lineage>
        <taxon>Bacteria</taxon>
        <taxon>Pseudomonadati</taxon>
        <taxon>Rhodothermota</taxon>
        <taxon>Rhodothermia</taxon>
        <taxon>Rhodothermales</taxon>
        <taxon>Rubricoccaceae</taxon>
        <taxon>Rubrivirga</taxon>
    </lineage>
</organism>
<dbReference type="PANTHER" id="PTHR33841:SF1">
    <property type="entry name" value="DNA METHYLTRANSFERASE A"/>
    <property type="match status" value="1"/>
</dbReference>
<dbReference type="Pfam" id="PF20465">
    <property type="entry name" value="MmeI_hel"/>
    <property type="match status" value="1"/>
</dbReference>
<comment type="catalytic activity">
    <reaction evidence="4">
        <text>a 2'-deoxyadenosine in DNA + S-adenosyl-L-methionine = an N(6)-methyl-2'-deoxyadenosine in DNA + S-adenosyl-L-homocysteine + H(+)</text>
        <dbReference type="Rhea" id="RHEA:15197"/>
        <dbReference type="Rhea" id="RHEA-COMP:12418"/>
        <dbReference type="Rhea" id="RHEA-COMP:12419"/>
        <dbReference type="ChEBI" id="CHEBI:15378"/>
        <dbReference type="ChEBI" id="CHEBI:57856"/>
        <dbReference type="ChEBI" id="CHEBI:59789"/>
        <dbReference type="ChEBI" id="CHEBI:90615"/>
        <dbReference type="ChEBI" id="CHEBI:90616"/>
        <dbReference type="EC" id="2.1.1.72"/>
    </reaction>
</comment>
<feature type="domain" description="MmeI-like helicase spacer" evidence="7">
    <location>
        <begin position="240"/>
        <end position="308"/>
    </location>
</feature>
<evidence type="ECO:0000313" key="11">
    <source>
        <dbReference type="Proteomes" id="UP000216339"/>
    </source>
</evidence>
<dbReference type="InterPro" id="IPR046819">
    <property type="entry name" value="MmeI_hel"/>
</dbReference>
<gene>
    <name evidence="10" type="ORF">BSZ37_11880</name>
</gene>
<evidence type="ECO:0000256" key="3">
    <source>
        <dbReference type="ARBA" id="ARBA00022679"/>
    </source>
</evidence>
<protein>
    <recommendedName>
        <fullName evidence="1">site-specific DNA-methyltransferase (adenine-specific)</fullName>
        <ecNumber evidence="1">2.1.1.72</ecNumber>
    </recommendedName>
</protein>
<evidence type="ECO:0000259" key="7">
    <source>
        <dbReference type="Pfam" id="PF20465"/>
    </source>
</evidence>
<evidence type="ECO:0000313" key="10">
    <source>
        <dbReference type="EMBL" id="PAP77075.1"/>
    </source>
</evidence>
<evidence type="ECO:0000259" key="6">
    <source>
        <dbReference type="Pfam" id="PF20464"/>
    </source>
</evidence>
<feature type="domain" description="MmeI-like target recognition" evidence="8">
    <location>
        <begin position="828"/>
        <end position="953"/>
    </location>
</feature>
<dbReference type="SUPFAM" id="SSF53335">
    <property type="entry name" value="S-adenosyl-L-methionine-dependent methyltransferases"/>
    <property type="match status" value="1"/>
</dbReference>
<evidence type="ECO:0000256" key="1">
    <source>
        <dbReference type="ARBA" id="ARBA00011900"/>
    </source>
</evidence>
<name>A0A271J289_9BACT</name>
<evidence type="ECO:0000256" key="4">
    <source>
        <dbReference type="ARBA" id="ARBA00047942"/>
    </source>
</evidence>
<evidence type="ECO:0000256" key="5">
    <source>
        <dbReference type="SAM" id="MobiDB-lite"/>
    </source>
</evidence>